<evidence type="ECO:0000313" key="1">
    <source>
        <dbReference type="EMBL" id="MCW8332804.1"/>
    </source>
</evidence>
<accession>A0A9X3CCE2</accession>
<dbReference type="EMBL" id="JAKRRX010000010">
    <property type="protein sequence ID" value="MCW8332804.1"/>
    <property type="molecule type" value="Genomic_DNA"/>
</dbReference>
<keyword evidence="2" id="KW-1185">Reference proteome</keyword>
<reference evidence="1" key="1">
    <citation type="submission" date="2022-02" db="EMBL/GenBank/DDBJ databases">
        <title>Vibrio sp. nov., a new bacterium isolated from Bohai sea, China.</title>
        <authorList>
            <person name="Yuan Y."/>
        </authorList>
    </citation>
    <scope>NUCLEOTIDE SEQUENCE</scope>
    <source>
        <strain evidence="1">DBSS07</strain>
    </source>
</reference>
<sequence length="239" mass="26958">MFYFLSGKHSLRVKKIPRSIFALSFMLLTGCSQKFQGLNATIEEALYGFDDVALTKEQVQNIPYASMYVRINDGPRIFMVLAFAEKNPATGAERLKWLSADSAMIVTENGRIVKTLNLEEANIAGISVAKENAIGDNLPLPLVSSVTNWQATYDWQPNYRFGNHTMITSAKVREEKLNSLLWSRDTSLIEEHIVFSNSKSSMANQYWVDNSGNVVKSDQWLIPEQLSISYEVLKPYSSN</sequence>
<dbReference type="InterPro" id="IPR023373">
    <property type="entry name" value="YmcC_sf"/>
</dbReference>
<dbReference type="Gene3D" id="2.40.360.10">
    <property type="entry name" value="YmcC-like"/>
    <property type="match status" value="1"/>
</dbReference>
<name>A0A9X3CCE2_9VIBR</name>
<protein>
    <submittedName>
        <fullName evidence="1">YjbF family lipoprotein</fullName>
    </submittedName>
</protein>
<dbReference type="SUPFAM" id="SSF159270">
    <property type="entry name" value="YmcC-like"/>
    <property type="match status" value="1"/>
</dbReference>
<proteinExistence type="predicted"/>
<comment type="caution">
    <text evidence="1">The sequence shown here is derived from an EMBL/GenBank/DDBJ whole genome shotgun (WGS) entry which is preliminary data.</text>
</comment>
<dbReference type="Pfam" id="PF11102">
    <property type="entry name" value="YjbF"/>
    <property type="match status" value="1"/>
</dbReference>
<dbReference type="AlphaFoldDB" id="A0A9X3CCE2"/>
<keyword evidence="1" id="KW-0449">Lipoprotein</keyword>
<organism evidence="1 2">
    <name type="scientific">Vibrio paucivorans</name>
    <dbReference type="NCBI Taxonomy" id="2829489"/>
    <lineage>
        <taxon>Bacteria</taxon>
        <taxon>Pseudomonadati</taxon>
        <taxon>Pseudomonadota</taxon>
        <taxon>Gammaproteobacteria</taxon>
        <taxon>Vibrionales</taxon>
        <taxon>Vibrionaceae</taxon>
        <taxon>Vibrio</taxon>
    </lineage>
</organism>
<gene>
    <name evidence="1" type="ORF">MD483_03030</name>
</gene>
<dbReference type="Proteomes" id="UP001155586">
    <property type="component" value="Unassembled WGS sequence"/>
</dbReference>
<evidence type="ECO:0000313" key="2">
    <source>
        <dbReference type="Proteomes" id="UP001155586"/>
    </source>
</evidence>
<dbReference type="InterPro" id="IPR021308">
    <property type="entry name" value="GfcB"/>
</dbReference>
<dbReference type="RefSeq" id="WP_265686519.1">
    <property type="nucleotide sequence ID" value="NZ_JAKRRX010000010.1"/>
</dbReference>